<gene>
    <name evidence="3" type="ORF">LUZ63_019662</name>
</gene>
<dbReference type="InterPro" id="IPR038595">
    <property type="entry name" value="LOR_sf"/>
</dbReference>
<dbReference type="PANTHER" id="PTHR31087">
    <property type="match status" value="1"/>
</dbReference>
<feature type="region of interest" description="Disordered" evidence="2">
    <location>
        <begin position="1"/>
        <end position="20"/>
    </location>
</feature>
<sequence length="212" mass="24421">MQVHYTESKREAPENSIERPKNIDKPRAFTVWRKSSMGFQGTDGFSVYDDSGRLAFRVDNYSRRQKYLTKEIVLMDGAGQPLLCLRPRIMSLRDRWNAYEVTECRKKQPNSKLFSMRRYSMLQIVDKAEVSLAKLEDDNKAKLVPGFRTEGCFEKRSCKIYNCKGEDVAQISRKTTGNASVLLGNDVFSLVIRPGFDSKLVMAFVIVLDRIR</sequence>
<dbReference type="SUPFAM" id="SSF54518">
    <property type="entry name" value="Tubby C-terminal domain-like"/>
    <property type="match status" value="1"/>
</dbReference>
<dbReference type="InterPro" id="IPR007612">
    <property type="entry name" value="LOR"/>
</dbReference>
<accession>A0A9Q0HJ95</accession>
<dbReference type="OrthoDB" id="680369at2759"/>
<dbReference type="Gene3D" id="2.40.160.200">
    <property type="entry name" value="LURP1-related"/>
    <property type="match status" value="1"/>
</dbReference>
<reference evidence="3" key="1">
    <citation type="journal article" date="2022" name="Cell">
        <title>Repeat-based holocentromeres influence genome architecture and karyotype evolution.</title>
        <authorList>
            <person name="Hofstatter P.G."/>
            <person name="Thangavel G."/>
            <person name="Lux T."/>
            <person name="Neumann P."/>
            <person name="Vondrak T."/>
            <person name="Novak P."/>
            <person name="Zhang M."/>
            <person name="Costa L."/>
            <person name="Castellani M."/>
            <person name="Scott A."/>
            <person name="Toegelov H."/>
            <person name="Fuchs J."/>
            <person name="Mata-Sucre Y."/>
            <person name="Dias Y."/>
            <person name="Vanzela A.L.L."/>
            <person name="Huettel B."/>
            <person name="Almeida C.C.S."/>
            <person name="Simkova H."/>
            <person name="Souza G."/>
            <person name="Pedrosa-Harand A."/>
            <person name="Macas J."/>
            <person name="Mayer K.F.X."/>
            <person name="Houben A."/>
            <person name="Marques A."/>
        </authorList>
    </citation>
    <scope>NUCLEOTIDE SEQUENCE</scope>
    <source>
        <strain evidence="3">RhyBre1mFocal</strain>
    </source>
</reference>
<evidence type="ECO:0000256" key="1">
    <source>
        <dbReference type="ARBA" id="ARBA00005437"/>
    </source>
</evidence>
<comment type="caution">
    <text evidence="3">The sequence shown here is derived from an EMBL/GenBank/DDBJ whole genome shotgun (WGS) entry which is preliminary data.</text>
</comment>
<keyword evidence="4" id="KW-1185">Reference proteome</keyword>
<dbReference type="PANTHER" id="PTHR31087:SF95">
    <property type="entry name" value="EXPRESSED PROTEIN"/>
    <property type="match status" value="1"/>
</dbReference>
<organism evidence="3 4">
    <name type="scientific">Rhynchospora breviuscula</name>
    <dbReference type="NCBI Taxonomy" id="2022672"/>
    <lineage>
        <taxon>Eukaryota</taxon>
        <taxon>Viridiplantae</taxon>
        <taxon>Streptophyta</taxon>
        <taxon>Embryophyta</taxon>
        <taxon>Tracheophyta</taxon>
        <taxon>Spermatophyta</taxon>
        <taxon>Magnoliopsida</taxon>
        <taxon>Liliopsida</taxon>
        <taxon>Poales</taxon>
        <taxon>Cyperaceae</taxon>
        <taxon>Cyperoideae</taxon>
        <taxon>Rhynchosporeae</taxon>
        <taxon>Rhynchospora</taxon>
    </lineage>
</organism>
<dbReference type="EMBL" id="JAMQYH010000005">
    <property type="protein sequence ID" value="KAJ1688272.1"/>
    <property type="molecule type" value="Genomic_DNA"/>
</dbReference>
<dbReference type="InterPro" id="IPR025659">
    <property type="entry name" value="Tubby-like_C"/>
</dbReference>
<dbReference type="AlphaFoldDB" id="A0A9Q0HJ95"/>
<proteinExistence type="inferred from homology"/>
<evidence type="ECO:0000313" key="4">
    <source>
        <dbReference type="Proteomes" id="UP001151287"/>
    </source>
</evidence>
<comment type="similarity">
    <text evidence="1">Belongs to the LOR family.</text>
</comment>
<evidence type="ECO:0000313" key="3">
    <source>
        <dbReference type="EMBL" id="KAJ1688272.1"/>
    </source>
</evidence>
<dbReference type="Proteomes" id="UP001151287">
    <property type="component" value="Unassembled WGS sequence"/>
</dbReference>
<evidence type="ECO:0000256" key="2">
    <source>
        <dbReference type="SAM" id="MobiDB-lite"/>
    </source>
</evidence>
<name>A0A9Q0HJ95_9POAL</name>
<dbReference type="Pfam" id="PF04525">
    <property type="entry name" value="LOR"/>
    <property type="match status" value="1"/>
</dbReference>
<protein>
    <submittedName>
        <fullName evidence="3">Uncharacterized protein</fullName>
    </submittedName>
</protein>